<feature type="transmembrane region" description="Helical" evidence="6">
    <location>
        <begin position="24"/>
        <end position="44"/>
    </location>
</feature>
<name>A0ABY5R761_9HYPH</name>
<reference evidence="7" key="1">
    <citation type="submission" date="2020-09" db="EMBL/GenBank/DDBJ databases">
        <title>Rhizobia associated with sainfoin plants.</title>
        <authorList>
            <person name="Asharfi S."/>
            <person name="Kuzmanovic N."/>
            <person name="Bunk B."/>
            <person name="Sproeer C."/>
            <person name="Becker M."/>
            <person name="Thuenen T."/>
        </authorList>
    </citation>
    <scope>NUCLEOTIDE SEQUENCE</scope>
    <source>
        <strain evidence="7">OM4</strain>
    </source>
</reference>
<organism evidence="7 8">
    <name type="scientific">Mesorhizobium onobrychidis</name>
    <dbReference type="NCBI Taxonomy" id="2775404"/>
    <lineage>
        <taxon>Bacteria</taxon>
        <taxon>Pseudomonadati</taxon>
        <taxon>Pseudomonadota</taxon>
        <taxon>Alphaproteobacteria</taxon>
        <taxon>Hyphomicrobiales</taxon>
        <taxon>Phyllobacteriaceae</taxon>
        <taxon>Mesorhizobium</taxon>
    </lineage>
</organism>
<gene>
    <name evidence="7" type="ORF">IHQ72_27350</name>
</gene>
<evidence type="ECO:0000256" key="1">
    <source>
        <dbReference type="ARBA" id="ARBA00004651"/>
    </source>
</evidence>
<evidence type="ECO:0000256" key="2">
    <source>
        <dbReference type="ARBA" id="ARBA00022475"/>
    </source>
</evidence>
<feature type="transmembrane region" description="Helical" evidence="6">
    <location>
        <begin position="56"/>
        <end position="77"/>
    </location>
</feature>
<comment type="subcellular location">
    <subcellularLocation>
        <location evidence="1">Cell membrane</location>
        <topology evidence="1">Multi-pass membrane protein</topology>
    </subcellularLocation>
</comment>
<keyword evidence="3 6" id="KW-0812">Transmembrane</keyword>
<dbReference type="PANTHER" id="PTHR30086:SF20">
    <property type="entry name" value="ARGININE EXPORTER PROTEIN ARGO-RELATED"/>
    <property type="match status" value="1"/>
</dbReference>
<dbReference type="Pfam" id="PF01810">
    <property type="entry name" value="LysE"/>
    <property type="match status" value="1"/>
</dbReference>
<evidence type="ECO:0000313" key="8">
    <source>
        <dbReference type="Proteomes" id="UP001058098"/>
    </source>
</evidence>
<evidence type="ECO:0000256" key="4">
    <source>
        <dbReference type="ARBA" id="ARBA00022989"/>
    </source>
</evidence>
<dbReference type="PANTHER" id="PTHR30086">
    <property type="entry name" value="ARGININE EXPORTER PROTEIN ARGO"/>
    <property type="match status" value="1"/>
</dbReference>
<evidence type="ECO:0000256" key="3">
    <source>
        <dbReference type="ARBA" id="ARBA00022692"/>
    </source>
</evidence>
<keyword evidence="5 6" id="KW-0472">Membrane</keyword>
<dbReference type="EMBL" id="CP062229">
    <property type="protein sequence ID" value="UVC19143.1"/>
    <property type="molecule type" value="Genomic_DNA"/>
</dbReference>
<evidence type="ECO:0000256" key="6">
    <source>
        <dbReference type="SAM" id="Phobius"/>
    </source>
</evidence>
<accession>A0ABY5R761</accession>
<proteinExistence type="predicted"/>
<evidence type="ECO:0000256" key="5">
    <source>
        <dbReference type="ARBA" id="ARBA00023136"/>
    </source>
</evidence>
<keyword evidence="4 6" id="KW-1133">Transmembrane helix</keyword>
<keyword evidence="2" id="KW-1003">Cell membrane</keyword>
<dbReference type="InterPro" id="IPR001123">
    <property type="entry name" value="LeuE-type"/>
</dbReference>
<evidence type="ECO:0000313" key="7">
    <source>
        <dbReference type="EMBL" id="UVC19143.1"/>
    </source>
</evidence>
<protein>
    <submittedName>
        <fullName evidence="7">LysE family translocator</fullName>
    </submittedName>
</protein>
<keyword evidence="8" id="KW-1185">Reference proteome</keyword>
<dbReference type="Proteomes" id="UP001058098">
    <property type="component" value="Chromosome"/>
</dbReference>
<sequence>MQAPPGPDSMLVTARGISHGRSTAFFTVLGMTVGAGLVQLPLLALGVSSLVGASPLAFSLLRLSAAAYLCWLGLSLLRSSWHAGGDGDEGLQASGGQSQCRDLRCDPRYALDDLLRFDARARRRPSTGIDTRRCK</sequence>